<keyword evidence="3" id="KW-1185">Reference proteome</keyword>
<organism evidence="2 3">
    <name type="scientific">Streptomyces thermolineatus</name>
    <dbReference type="NCBI Taxonomy" id="44033"/>
    <lineage>
        <taxon>Bacteria</taxon>
        <taxon>Bacillati</taxon>
        <taxon>Actinomycetota</taxon>
        <taxon>Actinomycetes</taxon>
        <taxon>Kitasatosporales</taxon>
        <taxon>Streptomycetaceae</taxon>
        <taxon>Streptomyces</taxon>
    </lineage>
</organism>
<dbReference type="EMBL" id="BAAATA010000014">
    <property type="protein sequence ID" value="GAA2490872.1"/>
    <property type="molecule type" value="Genomic_DNA"/>
</dbReference>
<feature type="region of interest" description="Disordered" evidence="1">
    <location>
        <begin position="132"/>
        <end position="162"/>
    </location>
</feature>
<evidence type="ECO:0000313" key="3">
    <source>
        <dbReference type="Proteomes" id="UP001501358"/>
    </source>
</evidence>
<reference evidence="2 3" key="1">
    <citation type="journal article" date="2019" name="Int. J. Syst. Evol. Microbiol.">
        <title>The Global Catalogue of Microorganisms (GCM) 10K type strain sequencing project: providing services to taxonomists for standard genome sequencing and annotation.</title>
        <authorList>
            <consortium name="The Broad Institute Genomics Platform"/>
            <consortium name="The Broad Institute Genome Sequencing Center for Infectious Disease"/>
            <person name="Wu L."/>
            <person name="Ma J."/>
        </authorList>
    </citation>
    <scope>NUCLEOTIDE SEQUENCE [LARGE SCALE GENOMIC DNA]</scope>
    <source>
        <strain evidence="2 3">JCM 6307</strain>
    </source>
</reference>
<evidence type="ECO:0000256" key="1">
    <source>
        <dbReference type="SAM" id="MobiDB-lite"/>
    </source>
</evidence>
<dbReference type="Proteomes" id="UP001501358">
    <property type="component" value="Unassembled WGS sequence"/>
</dbReference>
<dbReference type="RefSeq" id="WP_344383578.1">
    <property type="nucleotide sequence ID" value="NZ_BAAATA010000014.1"/>
</dbReference>
<accession>A0ABN3LV39</accession>
<evidence type="ECO:0000313" key="2">
    <source>
        <dbReference type="EMBL" id="GAA2490872.1"/>
    </source>
</evidence>
<gene>
    <name evidence="2" type="ORF">GCM10010406_28750</name>
</gene>
<proteinExistence type="predicted"/>
<protein>
    <submittedName>
        <fullName evidence="2">Carbon catabolit repression protein</fullName>
    </submittedName>
</protein>
<feature type="compositionally biased region" description="Basic and acidic residues" evidence="1">
    <location>
        <begin position="1"/>
        <end position="20"/>
    </location>
</feature>
<dbReference type="Pfam" id="PF17230">
    <property type="entry name" value="DUF5304"/>
    <property type="match status" value="1"/>
</dbReference>
<dbReference type="InterPro" id="IPR035183">
    <property type="entry name" value="DUF5304"/>
</dbReference>
<sequence length="162" mass="16636">MSEAPEPRDEPFAGPRRPEPETDSDAWATACAEDLAREKARRAGPGSGTGSAAEELRRLAEAVAGKLGELGGPAFGAAAQSAAQNLIGQVKSAVGPVRERNPDVFEHLAAAGSELLSAYRAAVQRQEYRWTAGGAAGTAESDAGNGRPEGSGGSRGEHIDLD</sequence>
<comment type="caution">
    <text evidence="2">The sequence shown here is derived from an EMBL/GenBank/DDBJ whole genome shotgun (WGS) entry which is preliminary data.</text>
</comment>
<feature type="region of interest" description="Disordered" evidence="1">
    <location>
        <begin position="1"/>
        <end position="28"/>
    </location>
</feature>
<name>A0ABN3LV39_9ACTN</name>